<feature type="domain" description="Bacterial mobilisation" evidence="1">
    <location>
        <begin position="65"/>
        <end position="86"/>
    </location>
</feature>
<dbReference type="AlphaFoldDB" id="A0A0D5A1G9"/>
<keyword evidence="2" id="KW-0614">Plasmid</keyword>
<sequence length="141" mass="15421">MASRMVRDKAVRLRLSSDEFDALTAACQAANLSVSDVLRRQARSFAGLGPSFDGETRTVIRGMTEQMRAIGVNINQVARLMNSGRVPADEDMQASFGMLLDLLVEQQQFLMLLCVRERQRATKSVGEAVSSEARAVLGQGD</sequence>
<dbReference type="InterPro" id="IPR008687">
    <property type="entry name" value="MobC"/>
</dbReference>
<evidence type="ECO:0000259" key="1">
    <source>
        <dbReference type="Pfam" id="PF05713"/>
    </source>
</evidence>
<protein>
    <submittedName>
        <fullName evidence="2">Mobilization protein (MobC)</fullName>
    </submittedName>
</protein>
<accession>A0A0D5A1G9</accession>
<dbReference type="RefSeq" id="WP_181377356.1">
    <property type="nucleotide sequence ID" value="NZ_KM659092.1"/>
</dbReference>
<organism evidence="2">
    <name type="scientific">Ochrobactrum sp. LM19</name>
    <dbReference type="NCBI Taxonomy" id="1449781"/>
    <lineage>
        <taxon>Bacteria</taxon>
        <taxon>Pseudomonadati</taxon>
        <taxon>Pseudomonadota</taxon>
        <taxon>Alphaproteobacteria</taxon>
        <taxon>Hyphomicrobiales</taxon>
        <taxon>Brucellaceae</taxon>
        <taxon>Brucella/Ochrobactrum group</taxon>
        <taxon>Ochrobactrum</taxon>
    </lineage>
</organism>
<evidence type="ECO:0000313" key="2">
    <source>
        <dbReference type="EMBL" id="AJW30026.1"/>
    </source>
</evidence>
<geneLocation type="plasmid" evidence="2">
    <name>pLM19O2</name>
</geneLocation>
<name>A0A0D5A1G9_9HYPH</name>
<proteinExistence type="predicted"/>
<reference evidence="2" key="1">
    <citation type="submission" date="2014-09" db="EMBL/GenBank/DDBJ databases">
        <title>The mobilome of the heavy metals and metalloids hypertolerant bacteria from the Lubin copper mine (Poland).</title>
        <authorList>
            <person name="Dziewit L."/>
            <person name="Bartosik D."/>
        </authorList>
    </citation>
    <scope>NUCLEOTIDE SEQUENCE</scope>
    <source>
        <plasmid evidence="2">pLM19O2</plasmid>
    </source>
</reference>
<gene>
    <name evidence="2" type="ORF">pLM19O2_p81</name>
</gene>
<dbReference type="Pfam" id="PF05713">
    <property type="entry name" value="MobC"/>
    <property type="match status" value="1"/>
</dbReference>
<dbReference type="EMBL" id="KM659092">
    <property type="protein sequence ID" value="AJW30026.1"/>
    <property type="molecule type" value="Genomic_DNA"/>
</dbReference>